<evidence type="ECO:0000256" key="8">
    <source>
        <dbReference type="ARBA" id="ARBA00048326"/>
    </source>
</evidence>
<evidence type="ECO:0000256" key="1">
    <source>
        <dbReference type="ARBA" id="ARBA00002649"/>
    </source>
</evidence>
<sequence>MKPTTNSAKRGKNQRSKSAQSGEIRIIGGQWRGRKLKVHDKEGLRPTTDRLKETVFNWLMTHTRDALVLDCFAGAGSLGFEAASRHAKQVYCIEKDKTAASQLTSNVKLLGAQQQITVLQGDFFTQQQILNFQFDLIFIDPPFNKGFMDKVVPYLIDHKLIATGALVYIEQETTSDFDLTTNAWSEQFEQIKNKSAGQVSATLYRFIGNDA</sequence>
<proteinExistence type="inferred from homology"/>
<gene>
    <name evidence="11" type="primary">rsmD</name>
    <name evidence="11" type="ORF">PN838_12685</name>
</gene>
<dbReference type="CDD" id="cd02440">
    <property type="entry name" value="AdoMet_MTases"/>
    <property type="match status" value="1"/>
</dbReference>
<evidence type="ECO:0000313" key="12">
    <source>
        <dbReference type="Proteomes" id="UP001528411"/>
    </source>
</evidence>
<comment type="catalytic activity">
    <reaction evidence="8 9">
        <text>guanosine(966) in 16S rRNA + S-adenosyl-L-methionine = N(2)-methylguanosine(966) in 16S rRNA + S-adenosyl-L-homocysteine + H(+)</text>
        <dbReference type="Rhea" id="RHEA:23548"/>
        <dbReference type="Rhea" id="RHEA-COMP:10211"/>
        <dbReference type="Rhea" id="RHEA-COMP:10212"/>
        <dbReference type="ChEBI" id="CHEBI:15378"/>
        <dbReference type="ChEBI" id="CHEBI:57856"/>
        <dbReference type="ChEBI" id="CHEBI:59789"/>
        <dbReference type="ChEBI" id="CHEBI:74269"/>
        <dbReference type="ChEBI" id="CHEBI:74481"/>
        <dbReference type="EC" id="2.1.1.171"/>
    </reaction>
</comment>
<dbReference type="EMBL" id="JAQOMS010000002">
    <property type="protein sequence ID" value="MDC2889474.1"/>
    <property type="molecule type" value="Genomic_DNA"/>
</dbReference>
<protein>
    <recommendedName>
        <fullName evidence="4 9">Ribosomal RNA small subunit methyltransferase D</fullName>
        <ecNumber evidence="3 9">2.1.1.171</ecNumber>
    </recommendedName>
</protein>
<dbReference type="NCBIfam" id="TIGR00095">
    <property type="entry name" value="16S rRNA (guanine(966)-N(2))-methyltransferase RsmD"/>
    <property type="match status" value="1"/>
</dbReference>
<dbReference type="Gene3D" id="3.40.50.150">
    <property type="entry name" value="Vaccinia Virus protein VP39"/>
    <property type="match status" value="1"/>
</dbReference>
<evidence type="ECO:0000256" key="6">
    <source>
        <dbReference type="ARBA" id="ARBA00022679"/>
    </source>
</evidence>
<evidence type="ECO:0000256" key="2">
    <source>
        <dbReference type="ARBA" id="ARBA00005269"/>
    </source>
</evidence>
<comment type="similarity">
    <text evidence="2 9">Belongs to the methyltransferase superfamily. RsmD family.</text>
</comment>
<name>A0ABT5FEH9_9GAMM</name>
<dbReference type="InterPro" id="IPR002052">
    <property type="entry name" value="DNA_methylase_N6_adenine_CS"/>
</dbReference>
<evidence type="ECO:0000256" key="10">
    <source>
        <dbReference type="SAM" id="MobiDB-lite"/>
    </source>
</evidence>
<comment type="function">
    <text evidence="1 9">Specifically methylates the guanine in position 966 of 16S rRNA in the assembled 30S particle.</text>
</comment>
<dbReference type="PIRSF" id="PIRSF004553">
    <property type="entry name" value="CHP00095"/>
    <property type="match status" value="1"/>
</dbReference>
<dbReference type="InterPro" id="IPR004398">
    <property type="entry name" value="RNA_MeTrfase_RsmD"/>
</dbReference>
<evidence type="ECO:0000256" key="9">
    <source>
        <dbReference type="PIRNR" id="PIRNR004553"/>
    </source>
</evidence>
<keyword evidence="7 9" id="KW-0949">S-adenosyl-L-methionine</keyword>
<dbReference type="RefSeq" id="WP_272180901.1">
    <property type="nucleotide sequence ID" value="NZ_JAQOMS010000002.1"/>
</dbReference>
<evidence type="ECO:0000256" key="3">
    <source>
        <dbReference type="ARBA" id="ARBA00012141"/>
    </source>
</evidence>
<accession>A0ABT5FEH9</accession>
<keyword evidence="9" id="KW-0698">rRNA processing</keyword>
<dbReference type="InterPro" id="IPR029063">
    <property type="entry name" value="SAM-dependent_MTases_sf"/>
</dbReference>
<reference evidence="11 12" key="1">
    <citation type="submission" date="2023-01" db="EMBL/GenBank/DDBJ databases">
        <title>Psychrosphaera sp. nov., isolated from marine algae.</title>
        <authorList>
            <person name="Bayburt H."/>
            <person name="Choi B.J."/>
            <person name="Kim J.M."/>
            <person name="Choi D.G."/>
            <person name="Jeon C.O."/>
        </authorList>
    </citation>
    <scope>NUCLEOTIDE SEQUENCE [LARGE SCALE GENOMIC DNA]</scope>
    <source>
        <strain evidence="11 12">G1-22</strain>
    </source>
</reference>
<dbReference type="EC" id="2.1.1.171" evidence="3 9"/>
<dbReference type="Proteomes" id="UP001528411">
    <property type="component" value="Unassembled WGS sequence"/>
</dbReference>
<organism evidence="11 12">
    <name type="scientific">Psychrosphaera algicola</name>
    <dbReference type="NCBI Taxonomy" id="3023714"/>
    <lineage>
        <taxon>Bacteria</taxon>
        <taxon>Pseudomonadati</taxon>
        <taxon>Pseudomonadota</taxon>
        <taxon>Gammaproteobacteria</taxon>
        <taxon>Alteromonadales</taxon>
        <taxon>Pseudoalteromonadaceae</taxon>
        <taxon>Psychrosphaera</taxon>
    </lineage>
</organism>
<dbReference type="PANTHER" id="PTHR43542:SF1">
    <property type="entry name" value="METHYLTRANSFERASE"/>
    <property type="match status" value="1"/>
</dbReference>
<keyword evidence="12" id="KW-1185">Reference proteome</keyword>
<keyword evidence="6 9" id="KW-0808">Transferase</keyword>
<dbReference type="GO" id="GO:0052913">
    <property type="term" value="F:16S rRNA (guanine(966)-N(2))-methyltransferase activity"/>
    <property type="evidence" value="ECO:0007669"/>
    <property type="project" value="UniProtKB-EC"/>
</dbReference>
<dbReference type="PANTHER" id="PTHR43542">
    <property type="entry name" value="METHYLTRANSFERASE"/>
    <property type="match status" value="1"/>
</dbReference>
<feature type="region of interest" description="Disordered" evidence="10">
    <location>
        <begin position="1"/>
        <end position="22"/>
    </location>
</feature>
<evidence type="ECO:0000256" key="4">
    <source>
        <dbReference type="ARBA" id="ARBA00013682"/>
    </source>
</evidence>
<evidence type="ECO:0000313" key="11">
    <source>
        <dbReference type="EMBL" id="MDC2889474.1"/>
    </source>
</evidence>
<dbReference type="Pfam" id="PF03602">
    <property type="entry name" value="Cons_hypoth95"/>
    <property type="match status" value="1"/>
</dbReference>
<evidence type="ECO:0000256" key="7">
    <source>
        <dbReference type="ARBA" id="ARBA00022691"/>
    </source>
</evidence>
<dbReference type="PROSITE" id="PS00092">
    <property type="entry name" value="N6_MTASE"/>
    <property type="match status" value="1"/>
</dbReference>
<evidence type="ECO:0000256" key="5">
    <source>
        <dbReference type="ARBA" id="ARBA00022603"/>
    </source>
</evidence>
<dbReference type="SUPFAM" id="SSF53335">
    <property type="entry name" value="S-adenosyl-L-methionine-dependent methyltransferases"/>
    <property type="match status" value="1"/>
</dbReference>
<keyword evidence="5 9" id="KW-0489">Methyltransferase</keyword>
<comment type="caution">
    <text evidence="11">The sequence shown here is derived from an EMBL/GenBank/DDBJ whole genome shotgun (WGS) entry which is preliminary data.</text>
</comment>